<name>A0ABT6WZ86_9ACTN</name>
<accession>A0ABT6WZ86</accession>
<proteinExistence type="predicted"/>
<evidence type="ECO:0000313" key="2">
    <source>
        <dbReference type="Proteomes" id="UP001241758"/>
    </source>
</evidence>
<reference evidence="1 2" key="1">
    <citation type="submission" date="2023-05" db="EMBL/GenBank/DDBJ databases">
        <title>Actinoplanes sp. NEAU-A12 genome sequencing.</title>
        <authorList>
            <person name="Wang Z.-S."/>
        </authorList>
    </citation>
    <scope>NUCLEOTIDE SEQUENCE [LARGE SCALE GENOMIC DNA]</scope>
    <source>
        <strain evidence="1 2">NEAU-A12</strain>
    </source>
</reference>
<evidence type="ECO:0000313" key="1">
    <source>
        <dbReference type="EMBL" id="MDI6105058.1"/>
    </source>
</evidence>
<dbReference type="Proteomes" id="UP001241758">
    <property type="component" value="Unassembled WGS sequence"/>
</dbReference>
<dbReference type="EMBL" id="JASCTH010000040">
    <property type="protein sequence ID" value="MDI6105058.1"/>
    <property type="molecule type" value="Genomic_DNA"/>
</dbReference>
<protein>
    <submittedName>
        <fullName evidence="1">Uncharacterized protein</fullName>
    </submittedName>
</protein>
<dbReference type="RefSeq" id="WP_282766523.1">
    <property type="nucleotide sequence ID" value="NZ_JASCTH010000040.1"/>
</dbReference>
<comment type="caution">
    <text evidence="1">The sequence shown here is derived from an EMBL/GenBank/DDBJ whole genome shotgun (WGS) entry which is preliminary data.</text>
</comment>
<gene>
    <name evidence="1" type="ORF">QLQ12_41390</name>
</gene>
<organism evidence="1 2">
    <name type="scientific">Actinoplanes sandaracinus</name>
    <dbReference type="NCBI Taxonomy" id="3045177"/>
    <lineage>
        <taxon>Bacteria</taxon>
        <taxon>Bacillati</taxon>
        <taxon>Actinomycetota</taxon>
        <taxon>Actinomycetes</taxon>
        <taxon>Micromonosporales</taxon>
        <taxon>Micromonosporaceae</taxon>
        <taxon>Actinoplanes</taxon>
    </lineage>
</organism>
<keyword evidence="2" id="KW-1185">Reference proteome</keyword>
<sequence>MVTTVVHAAFQGHGVSAGDPARSDPRPIDRSLWFCGVVEPNAWGAHAIRTAWWNALHPAAAPAGHARQDV</sequence>